<organism evidence="1 2">
    <name type="scientific">Pseudomonas syringae pv. spinaceae</name>
    <dbReference type="NCBI Taxonomy" id="264459"/>
    <lineage>
        <taxon>Bacteria</taxon>
        <taxon>Pseudomonadati</taxon>
        <taxon>Pseudomonadota</taxon>
        <taxon>Gammaproteobacteria</taxon>
        <taxon>Pseudomonadales</taxon>
        <taxon>Pseudomonadaceae</taxon>
        <taxon>Pseudomonas</taxon>
        <taxon>Pseudomonas syringae</taxon>
    </lineage>
</organism>
<gene>
    <name evidence="1" type="ORF">ALO94_200029</name>
</gene>
<protein>
    <submittedName>
        <fullName evidence="1">Uncharacterized protein</fullName>
    </submittedName>
</protein>
<dbReference type="Proteomes" id="UP000050384">
    <property type="component" value="Unassembled WGS sequence"/>
</dbReference>
<comment type="caution">
    <text evidence="1">The sequence shown here is derived from an EMBL/GenBank/DDBJ whole genome shotgun (WGS) entry which is preliminary data.</text>
</comment>
<sequence>MPLFEKERSSPAELEARLRVHRLPEVGPKRFFRLMEAFGTQCTGQRMACAGPARCLRRGST</sequence>
<evidence type="ECO:0000313" key="1">
    <source>
        <dbReference type="EMBL" id="KPZ11796.1"/>
    </source>
</evidence>
<proteinExistence type="predicted"/>
<evidence type="ECO:0000313" key="2">
    <source>
        <dbReference type="Proteomes" id="UP000050384"/>
    </source>
</evidence>
<dbReference type="EMBL" id="LJRI01000129">
    <property type="protein sequence ID" value="KPZ11796.1"/>
    <property type="molecule type" value="Genomic_DNA"/>
</dbReference>
<name>A0A0Q0D3B6_PSESX</name>
<accession>A0A0Q0D3B6</accession>
<reference evidence="1 2" key="1">
    <citation type="submission" date="2015-09" db="EMBL/GenBank/DDBJ databases">
        <title>Genome announcement of multiple Pseudomonas syringae strains.</title>
        <authorList>
            <person name="Thakur S."/>
            <person name="Wang P.W."/>
            <person name="Gong Y."/>
            <person name="Weir B.S."/>
            <person name="Guttman D.S."/>
        </authorList>
    </citation>
    <scope>NUCLEOTIDE SEQUENCE [LARGE SCALE GENOMIC DNA]</scope>
    <source>
        <strain evidence="1 2">ICMP16929</strain>
    </source>
</reference>
<dbReference type="AlphaFoldDB" id="A0A0Q0D3B6"/>
<dbReference type="PATRIC" id="fig|264459.3.peg.3321"/>